<accession>A0A3S1BGI6</accession>
<dbReference type="Proteomes" id="UP000271974">
    <property type="component" value="Unassembled WGS sequence"/>
</dbReference>
<keyword evidence="2" id="KW-1185">Reference proteome</keyword>
<dbReference type="EMBL" id="RQTK01000256">
    <property type="protein sequence ID" value="RUS83142.1"/>
    <property type="molecule type" value="Genomic_DNA"/>
</dbReference>
<evidence type="ECO:0000313" key="1">
    <source>
        <dbReference type="EMBL" id="RUS83142.1"/>
    </source>
</evidence>
<organism evidence="1 2">
    <name type="scientific">Elysia chlorotica</name>
    <name type="common">Eastern emerald elysia</name>
    <name type="synonym">Sea slug</name>
    <dbReference type="NCBI Taxonomy" id="188477"/>
    <lineage>
        <taxon>Eukaryota</taxon>
        <taxon>Metazoa</taxon>
        <taxon>Spiralia</taxon>
        <taxon>Lophotrochozoa</taxon>
        <taxon>Mollusca</taxon>
        <taxon>Gastropoda</taxon>
        <taxon>Heterobranchia</taxon>
        <taxon>Euthyneura</taxon>
        <taxon>Panpulmonata</taxon>
        <taxon>Sacoglossa</taxon>
        <taxon>Placobranchoidea</taxon>
        <taxon>Plakobranchidae</taxon>
        <taxon>Elysia</taxon>
    </lineage>
</organism>
<reference evidence="1 2" key="1">
    <citation type="submission" date="2019-01" db="EMBL/GenBank/DDBJ databases">
        <title>A draft genome assembly of the solar-powered sea slug Elysia chlorotica.</title>
        <authorList>
            <person name="Cai H."/>
            <person name="Li Q."/>
            <person name="Fang X."/>
            <person name="Li J."/>
            <person name="Curtis N.E."/>
            <person name="Altenburger A."/>
            <person name="Shibata T."/>
            <person name="Feng M."/>
            <person name="Maeda T."/>
            <person name="Schwartz J.A."/>
            <person name="Shigenobu S."/>
            <person name="Lundholm N."/>
            <person name="Nishiyama T."/>
            <person name="Yang H."/>
            <person name="Hasebe M."/>
            <person name="Li S."/>
            <person name="Pierce S.K."/>
            <person name="Wang J."/>
        </authorList>
    </citation>
    <scope>NUCLEOTIDE SEQUENCE [LARGE SCALE GENOMIC DNA]</scope>
    <source>
        <strain evidence="1">EC2010</strain>
        <tissue evidence="1">Whole organism of an adult</tissue>
    </source>
</reference>
<protein>
    <submittedName>
        <fullName evidence="1">Uncharacterized protein</fullName>
    </submittedName>
</protein>
<name>A0A3S1BGI6_ELYCH</name>
<evidence type="ECO:0000313" key="2">
    <source>
        <dbReference type="Proteomes" id="UP000271974"/>
    </source>
</evidence>
<dbReference type="AlphaFoldDB" id="A0A3S1BGI6"/>
<proteinExistence type="predicted"/>
<sequence>MALLKKPVIRTTYGDAREVLTNVYSTDISKGTVKHVPTEKREEVFSSLKHLKAKSTHLTSAGTDRKKRIIKSLFYQRKSLLLDMNVMRSALPMFKSFVPTFEQKCPLIHRLHDQMTETTQYFPYILKGIDVNDKNIHLPLHAMFTGQSAKDILKTVSSGDKRLFLQRLKTAFVVVCGKYLVEKLPIQNTVLQDLSSLDPLVQGHSIAQMGVENLLTYFPTAIPACGIDKVTAIIKSNHLSSKTNLPEFKNLDRLDHRWAQVLKLKYFKDLAPLIKPSLCIFTGPRVEQSFFSHEQYY</sequence>
<gene>
    <name evidence="1" type="ORF">EGW08_009089</name>
</gene>
<comment type="caution">
    <text evidence="1">The sequence shown here is derived from an EMBL/GenBank/DDBJ whole genome shotgun (WGS) entry which is preliminary data.</text>
</comment>